<gene>
    <name evidence="2" type="ORF">G5714_000138</name>
</gene>
<accession>A0A7J6DFN7</accession>
<feature type="domain" description="Thioredoxin-like fold" evidence="1">
    <location>
        <begin position="1"/>
        <end position="72"/>
    </location>
</feature>
<evidence type="ECO:0000313" key="2">
    <source>
        <dbReference type="EMBL" id="KAF4118087.1"/>
    </source>
</evidence>
<dbReference type="EMBL" id="JAAMOB010000001">
    <property type="protein sequence ID" value="KAF4118087.1"/>
    <property type="molecule type" value="Genomic_DNA"/>
</dbReference>
<reference evidence="2 3" key="1">
    <citation type="submission" date="2020-04" db="EMBL/GenBank/DDBJ databases">
        <title>Chromosome-level genome assembly of a cyprinid fish Onychostoma macrolepis by integration of Nanopore Sequencing, Bionano and Hi-C technology.</title>
        <authorList>
            <person name="Wang D."/>
        </authorList>
    </citation>
    <scope>NUCLEOTIDE SEQUENCE [LARGE SCALE GENOMIC DNA]</scope>
    <source>
        <strain evidence="2">SWU-2019</strain>
        <tissue evidence="2">Muscle</tissue>
    </source>
</reference>
<dbReference type="GO" id="GO:0005739">
    <property type="term" value="C:mitochondrion"/>
    <property type="evidence" value="ECO:0007669"/>
    <property type="project" value="TreeGrafter"/>
</dbReference>
<dbReference type="SUPFAM" id="SSF52833">
    <property type="entry name" value="Thioredoxin-like"/>
    <property type="match status" value="1"/>
</dbReference>
<proteinExistence type="predicted"/>
<name>A0A7J6DFN7_9TELE</name>
<evidence type="ECO:0000259" key="1">
    <source>
        <dbReference type="Pfam" id="PF13905"/>
    </source>
</evidence>
<evidence type="ECO:0000313" key="3">
    <source>
        <dbReference type="Proteomes" id="UP000579812"/>
    </source>
</evidence>
<comment type="caution">
    <text evidence="2">The sequence shown here is derived from an EMBL/GenBank/DDBJ whole genome shotgun (WGS) entry which is preliminary data.</text>
</comment>
<dbReference type="InterPro" id="IPR012336">
    <property type="entry name" value="Thioredoxin-like_fold"/>
</dbReference>
<dbReference type="AlphaFoldDB" id="A0A7J6DFN7"/>
<dbReference type="PANTHER" id="PTHR47109:SF1">
    <property type="entry name" value="NUCLEOREDOXIN-LIKE PROTEIN 1"/>
    <property type="match status" value="1"/>
</dbReference>
<sequence length="89" mass="10442">MLFFGSGECDKCQEFVPMLKDFFKKLTDEFYAERSAQLVLLYISLDDSEEQQEKFLKELPKLFLAYEDPYRQSHSIPLAWVASPSCITF</sequence>
<dbReference type="Proteomes" id="UP000579812">
    <property type="component" value="Unassembled WGS sequence"/>
</dbReference>
<dbReference type="InterPro" id="IPR036249">
    <property type="entry name" value="Thioredoxin-like_sf"/>
</dbReference>
<dbReference type="GO" id="GO:0045494">
    <property type="term" value="P:photoreceptor cell maintenance"/>
    <property type="evidence" value="ECO:0007669"/>
    <property type="project" value="InterPro"/>
</dbReference>
<dbReference type="InterPro" id="IPR029520">
    <property type="entry name" value="RdCVF"/>
</dbReference>
<dbReference type="Pfam" id="PF13905">
    <property type="entry name" value="Thioredoxin_8"/>
    <property type="match status" value="1"/>
</dbReference>
<organism evidence="2 3">
    <name type="scientific">Onychostoma macrolepis</name>
    <dbReference type="NCBI Taxonomy" id="369639"/>
    <lineage>
        <taxon>Eukaryota</taxon>
        <taxon>Metazoa</taxon>
        <taxon>Chordata</taxon>
        <taxon>Craniata</taxon>
        <taxon>Vertebrata</taxon>
        <taxon>Euteleostomi</taxon>
        <taxon>Actinopterygii</taxon>
        <taxon>Neopterygii</taxon>
        <taxon>Teleostei</taxon>
        <taxon>Ostariophysi</taxon>
        <taxon>Cypriniformes</taxon>
        <taxon>Cyprinidae</taxon>
        <taxon>Acrossocheilinae</taxon>
        <taxon>Onychostoma</taxon>
    </lineage>
</organism>
<protein>
    <recommendedName>
        <fullName evidence="1">Thioredoxin-like fold domain-containing protein</fullName>
    </recommendedName>
</protein>
<dbReference type="PANTHER" id="PTHR47109">
    <property type="entry name" value="NUCLEOREDOXIN-LIKE PROTEIN 1"/>
    <property type="match status" value="1"/>
</dbReference>
<keyword evidence="3" id="KW-1185">Reference proteome</keyword>
<dbReference type="Gene3D" id="3.40.30.10">
    <property type="entry name" value="Glutaredoxin"/>
    <property type="match status" value="1"/>
</dbReference>